<dbReference type="InterPro" id="IPR029058">
    <property type="entry name" value="AB_hydrolase_fold"/>
</dbReference>
<dbReference type="Pfam" id="PF00698">
    <property type="entry name" value="Acyl_transf_1"/>
    <property type="match status" value="1"/>
</dbReference>
<dbReference type="InterPro" id="IPR014043">
    <property type="entry name" value="Acyl_transferase_dom"/>
</dbReference>
<dbReference type="InterPro" id="IPR014031">
    <property type="entry name" value="Ketoacyl_synth_C"/>
</dbReference>
<keyword evidence="8" id="KW-1185">Reference proteome</keyword>
<feature type="domain" description="Carrier" evidence="5">
    <location>
        <begin position="10"/>
        <end position="87"/>
    </location>
</feature>
<keyword evidence="2" id="KW-0597">Phosphoprotein</keyword>
<dbReference type="EMBL" id="CP046452">
    <property type="protein sequence ID" value="QGU01121.1"/>
    <property type="molecule type" value="Genomic_DNA"/>
</dbReference>
<dbReference type="InterPro" id="IPR020841">
    <property type="entry name" value="PKS_Beta-ketoAc_synthase_dom"/>
</dbReference>
<dbReference type="Pfam" id="PF02801">
    <property type="entry name" value="Ketoacyl-synt_C"/>
    <property type="match status" value="1"/>
</dbReference>
<dbReference type="InterPro" id="IPR016035">
    <property type="entry name" value="Acyl_Trfase/lysoPLipase"/>
</dbReference>
<dbReference type="Gene3D" id="3.40.50.1820">
    <property type="entry name" value="alpha/beta hydrolase"/>
    <property type="match status" value="1"/>
</dbReference>
<dbReference type="Gene3D" id="3.30.70.250">
    <property type="entry name" value="Malonyl-CoA ACP transacylase, ACP-binding"/>
    <property type="match status" value="1"/>
</dbReference>
<accession>A0A6B8VMY4</accession>
<dbReference type="Gene3D" id="1.10.1200.10">
    <property type="entry name" value="ACP-like"/>
    <property type="match status" value="2"/>
</dbReference>
<dbReference type="InterPro" id="IPR050091">
    <property type="entry name" value="PKS_NRPS_Biosynth_Enz"/>
</dbReference>
<evidence type="ECO:0000259" key="6">
    <source>
        <dbReference type="PROSITE" id="PS52004"/>
    </source>
</evidence>
<evidence type="ECO:0000256" key="2">
    <source>
        <dbReference type="ARBA" id="ARBA00022553"/>
    </source>
</evidence>
<evidence type="ECO:0000313" key="8">
    <source>
        <dbReference type="Proteomes" id="UP000427071"/>
    </source>
</evidence>
<dbReference type="GO" id="GO:0005886">
    <property type="term" value="C:plasma membrane"/>
    <property type="evidence" value="ECO:0007669"/>
    <property type="project" value="TreeGrafter"/>
</dbReference>
<dbReference type="InterPro" id="IPR001031">
    <property type="entry name" value="Thioesterase"/>
</dbReference>
<dbReference type="InterPro" id="IPR009081">
    <property type="entry name" value="PP-bd_ACP"/>
</dbReference>
<organism evidence="7 8">
    <name type="scientific">Corynebacterium kalinowskii</name>
    <dbReference type="NCBI Taxonomy" id="2675216"/>
    <lineage>
        <taxon>Bacteria</taxon>
        <taxon>Bacillati</taxon>
        <taxon>Actinomycetota</taxon>
        <taxon>Actinomycetes</taxon>
        <taxon>Mycobacteriales</taxon>
        <taxon>Corynebacteriaceae</taxon>
        <taxon>Corynebacterium</taxon>
    </lineage>
</organism>
<dbReference type="InterPro" id="IPR036736">
    <property type="entry name" value="ACP-like_sf"/>
</dbReference>
<dbReference type="InterPro" id="IPR020806">
    <property type="entry name" value="PKS_PP-bd"/>
</dbReference>
<dbReference type="InterPro" id="IPR018201">
    <property type="entry name" value="Ketoacyl_synth_AS"/>
</dbReference>
<feature type="domain" description="Ketosynthase family 3 (KS3)" evidence="6">
    <location>
        <begin position="106"/>
        <end position="529"/>
    </location>
</feature>
<dbReference type="PROSITE" id="PS52004">
    <property type="entry name" value="KS3_2"/>
    <property type="match status" value="1"/>
</dbReference>
<dbReference type="KEGG" id="ckw:CKALI_01105"/>
<dbReference type="PANTHER" id="PTHR43775:SF37">
    <property type="entry name" value="SI:DKEY-61P9.11"/>
    <property type="match status" value="1"/>
</dbReference>
<gene>
    <name evidence="7" type="primary">ppsA</name>
    <name evidence="7" type="ORF">CKALI_01105</name>
</gene>
<dbReference type="EC" id="2.3.1.41" evidence="7"/>
<dbReference type="Pfam" id="PF00975">
    <property type="entry name" value="Thioesterase"/>
    <property type="match status" value="1"/>
</dbReference>
<dbReference type="SUPFAM" id="SSF53474">
    <property type="entry name" value="alpha/beta-Hydrolases"/>
    <property type="match status" value="1"/>
</dbReference>
<evidence type="ECO:0000256" key="4">
    <source>
        <dbReference type="ARBA" id="ARBA00023268"/>
    </source>
</evidence>
<dbReference type="InterPro" id="IPR032821">
    <property type="entry name" value="PKS_assoc"/>
</dbReference>
<evidence type="ECO:0000259" key="5">
    <source>
        <dbReference type="PROSITE" id="PS50075"/>
    </source>
</evidence>
<dbReference type="SUPFAM" id="SSF52151">
    <property type="entry name" value="FabD/lysophospholipase-like"/>
    <property type="match status" value="1"/>
</dbReference>
<keyword evidence="7" id="KW-0012">Acyltransferase</keyword>
<dbReference type="PANTHER" id="PTHR43775">
    <property type="entry name" value="FATTY ACID SYNTHASE"/>
    <property type="match status" value="1"/>
</dbReference>
<name>A0A6B8VMY4_9CORY</name>
<dbReference type="FunFam" id="3.40.47.10:FF:000019">
    <property type="entry name" value="Polyketide synthase type I"/>
    <property type="match status" value="1"/>
</dbReference>
<dbReference type="GO" id="GO:0005737">
    <property type="term" value="C:cytoplasm"/>
    <property type="evidence" value="ECO:0007669"/>
    <property type="project" value="TreeGrafter"/>
</dbReference>
<evidence type="ECO:0000313" key="7">
    <source>
        <dbReference type="EMBL" id="QGU01121.1"/>
    </source>
</evidence>
<dbReference type="RefSeq" id="WP_156191556.1">
    <property type="nucleotide sequence ID" value="NZ_CP046452.1"/>
</dbReference>
<dbReference type="Proteomes" id="UP000427071">
    <property type="component" value="Chromosome"/>
</dbReference>
<dbReference type="SMART" id="SM00824">
    <property type="entry name" value="PKS_TE"/>
    <property type="match status" value="1"/>
</dbReference>
<evidence type="ECO:0000256" key="1">
    <source>
        <dbReference type="ARBA" id="ARBA00022450"/>
    </source>
</evidence>
<reference evidence="8" key="1">
    <citation type="submission" date="2019-11" db="EMBL/GenBank/DDBJ databases">
        <title>Complete genome sequence of Corynebacterium kalinowskii 1959, a novel Corynebacterium species isolated from soil of a small paddock in Vilsendorf, Germany.</title>
        <authorList>
            <person name="Schaffert L."/>
            <person name="Ruwe M."/>
            <person name="Milse J."/>
            <person name="Hanuschka K."/>
            <person name="Ortseifen V."/>
            <person name="Droste J."/>
            <person name="Brandt D."/>
            <person name="Schlueter L."/>
            <person name="Kutter Y."/>
            <person name="Vinke S."/>
            <person name="Viehoefer P."/>
            <person name="Jacob L."/>
            <person name="Luebke N.-C."/>
            <person name="Schulte-Berndt E."/>
            <person name="Hain C."/>
            <person name="Linder M."/>
            <person name="Schmidt P."/>
            <person name="Wollenschlaeger L."/>
            <person name="Luttermann T."/>
            <person name="Thieme E."/>
            <person name="Hassa J."/>
            <person name="Haak M."/>
            <person name="Wittchen M."/>
            <person name="Mentz A."/>
            <person name="Persicke M."/>
            <person name="Busche T."/>
            <person name="Ruckert C."/>
        </authorList>
    </citation>
    <scope>NUCLEOTIDE SEQUENCE [LARGE SCALE GENOMIC DNA]</scope>
    <source>
        <strain evidence="8">1959</strain>
    </source>
</reference>
<dbReference type="GO" id="GO:0006633">
    <property type="term" value="P:fatty acid biosynthetic process"/>
    <property type="evidence" value="ECO:0007669"/>
    <property type="project" value="InterPro"/>
</dbReference>
<dbReference type="GO" id="GO:0031177">
    <property type="term" value="F:phosphopantetheine binding"/>
    <property type="evidence" value="ECO:0007669"/>
    <property type="project" value="InterPro"/>
</dbReference>
<dbReference type="GO" id="GO:0004312">
    <property type="term" value="F:fatty acid synthase activity"/>
    <property type="evidence" value="ECO:0007669"/>
    <property type="project" value="TreeGrafter"/>
</dbReference>
<dbReference type="SUPFAM" id="SSF47336">
    <property type="entry name" value="ACP-like"/>
    <property type="match status" value="2"/>
</dbReference>
<feature type="domain" description="Carrier" evidence="5">
    <location>
        <begin position="1126"/>
        <end position="1200"/>
    </location>
</feature>
<dbReference type="Pfam" id="PF16197">
    <property type="entry name" value="KAsynt_C_assoc"/>
    <property type="match status" value="1"/>
</dbReference>
<dbReference type="InterPro" id="IPR016039">
    <property type="entry name" value="Thiolase-like"/>
</dbReference>
<dbReference type="SMART" id="SM00827">
    <property type="entry name" value="PKS_AT"/>
    <property type="match status" value="1"/>
</dbReference>
<keyword evidence="3 7" id="KW-0808">Transferase</keyword>
<dbReference type="Pfam" id="PF00109">
    <property type="entry name" value="ketoacyl-synt"/>
    <property type="match status" value="1"/>
</dbReference>
<dbReference type="InterPro" id="IPR014030">
    <property type="entry name" value="Ketoacyl_synth_N"/>
</dbReference>
<dbReference type="SUPFAM" id="SSF53901">
    <property type="entry name" value="Thiolase-like"/>
    <property type="match status" value="1"/>
</dbReference>
<dbReference type="InterPro" id="IPR016036">
    <property type="entry name" value="Malonyl_transacylase_ACP-bd"/>
</dbReference>
<evidence type="ECO:0000256" key="3">
    <source>
        <dbReference type="ARBA" id="ARBA00022679"/>
    </source>
</evidence>
<keyword evidence="4" id="KW-0511">Multifunctional enzyme</keyword>
<sequence length="1579" mass="168257">MESTQAGAPMTVSELKEWLRNWVVNSTGLPAEEITDDKSLQNFGLSSRDVVLLSGELENLLGVQLDATVAYEYPTIGALAKRLIDGDSSAAPQPKVRRFVAETAGAHDIAIVGMAARFPGGSNLTEFWEMLVSGTDATSDLPMGRWSEYSADEVMTRKIAENNVRGGYLKDIATFDTEFFGISPVEAANMDPQQRITLELTWEALEHAHIPASSLKGEPVGVFIGSSNVDYGMIITADPAEAHPYALTGTASSIIPNRVSYCFDFRGPSVSVDTACSSSLVAVHQAVRALRTGDADLAIAGGVNILASPFVSTAFGELGVISPTGKIHAFSDDADGFVRADGAGLVVLKRVEEAIADGDNILAVIKGSAVNSDGHSNGLTAPNPEAQVDVLQRAYADAGVEPTEVDYVEAHGTGTILGDPIEATALGAVLGRGRENYEPMLLGSAKSNIGHSESAAGSAGLIKVLLSMQEGVIPPSINFAGPNRYIDFDAEHIEIVEDPREWPEYSGKKIAGVSGFGFGGTNAHVVVQEFDPADYDAAPVTEKELDGVILPVSGLLPSRRRQAAADLADFLEGRSDADLVKVGRSLARRNHGRSRATVDATTVEDAVKRLRQVAEGKKSVGINVADAPSATGPVFVYSGFGSQHRKMAKDMLELSPLFKARLTELNEMIEFESGWSLLDLIADDEQTYDTETAQVAITAIQIGLTDYLAAFGAKPAAVVGMSMGEIAAAYAAGGLSDKDAMRIASHRSRLMGEGEKSLPEDQLGAMAVVEFSAEDLEGFIAQHPEYAGIEPAVYAGPGMTTVGGPREAVLELVAFLEGEGKFARALDVKGAGHTSAVEPLLGELAAETADIQPLPLTIPLFSSVDKNVVYPAGSVVHDTDYWLRCTRGSVWFLEATQQAFAAGHTMLVEISPNPVALMGMMNTAFSVGAGDSQLLYALKRKVPAADSLRDLLAKLYVAGQDINFDALYGDGERLDAPSITWKHQRYWTAARPSSSGSVGVPGHQVTLPDGSVAFSTLAELVPSAEALMDAAVATMGVDAQLVVSEEISPLPPTGEVTTIAAKHVGGVNLSVYRKLGDAMSLVAEGFASSLVAHSRSVTPEPQRASVPRVMDEVNVESMHWDPATGETVEQRMRTIVSESMGYDVEDLPRELPLIDLGLDSLMGMRIKNRIEHDFQIPELQVQALRDASVADVVAMVENMVAGRDSVEAAPAVEKPAAPKGGVGVAPRDASERLVFATWATITGAAAAGVTSELPELEGTQAADIAARLTERSGTVITEDDVLAAETLEPLANLVREALETEVEGNIRVLRARAEGSEKPAVFMFHPAGGSSVVYQPLMRRLPADVPVYGVERLEGPLSERAAAYLDEIKQYSDGFPVILGGWSFGGALAYEVAHQLRGSDVDVALVALLDTVQPAETVPDSPEETRARWERYQAFAKKTYGLDFPVPFDLLETAGEDALLGMLAEFLATTDASEHGLSAGVLEHQRASFVDNRILDKIEFEDWSEVSVPVMLFRAERMHDGAIELEPRYATIKEDGGWSAIVEDLEIVHLHGDHLAVVDEPEIATVGAHLTRRIAELNK</sequence>
<dbReference type="GO" id="GO:0004315">
    <property type="term" value="F:3-oxoacyl-[acyl-carrier-protein] synthase activity"/>
    <property type="evidence" value="ECO:0007669"/>
    <property type="project" value="UniProtKB-EC"/>
</dbReference>
<dbReference type="Gene3D" id="3.40.47.10">
    <property type="match status" value="1"/>
</dbReference>
<dbReference type="SUPFAM" id="SSF55048">
    <property type="entry name" value="Probable ACP-binding domain of malonyl-CoA ACP transacylase"/>
    <property type="match status" value="1"/>
</dbReference>
<dbReference type="Pfam" id="PF23297">
    <property type="entry name" value="ACP_SdgA_C"/>
    <property type="match status" value="1"/>
</dbReference>
<dbReference type="PROSITE" id="PS50075">
    <property type="entry name" value="CARRIER"/>
    <property type="match status" value="2"/>
</dbReference>
<dbReference type="PROSITE" id="PS00606">
    <property type="entry name" value="KS3_1"/>
    <property type="match status" value="1"/>
</dbReference>
<dbReference type="SMART" id="SM00825">
    <property type="entry name" value="PKS_KS"/>
    <property type="match status" value="1"/>
</dbReference>
<dbReference type="InterPro" id="IPR001227">
    <property type="entry name" value="Ac_transferase_dom_sf"/>
</dbReference>
<dbReference type="Pfam" id="PF00550">
    <property type="entry name" value="PP-binding"/>
    <property type="match status" value="1"/>
</dbReference>
<dbReference type="CDD" id="cd00833">
    <property type="entry name" value="PKS"/>
    <property type="match status" value="1"/>
</dbReference>
<dbReference type="SMART" id="SM00823">
    <property type="entry name" value="PKS_PP"/>
    <property type="match status" value="2"/>
</dbReference>
<dbReference type="Gene3D" id="3.40.366.10">
    <property type="entry name" value="Malonyl-Coenzyme A Acyl Carrier Protein, domain 2"/>
    <property type="match status" value="1"/>
</dbReference>
<dbReference type="InterPro" id="IPR020802">
    <property type="entry name" value="TesA-like"/>
</dbReference>
<dbReference type="GO" id="GO:0071770">
    <property type="term" value="P:DIM/DIP cell wall layer assembly"/>
    <property type="evidence" value="ECO:0007669"/>
    <property type="project" value="TreeGrafter"/>
</dbReference>
<protein>
    <submittedName>
        <fullName evidence="7">Phthiocerol/phenolphthiocerol synthesis polyketide synthase type I PpsA</fullName>
        <ecNumber evidence="7">2.3.1.41</ecNumber>
    </submittedName>
</protein>
<proteinExistence type="predicted"/>
<keyword evidence="1" id="KW-0596">Phosphopantetheine</keyword>